<dbReference type="SUPFAM" id="SSF52833">
    <property type="entry name" value="Thioredoxin-like"/>
    <property type="match status" value="1"/>
</dbReference>
<dbReference type="Gene3D" id="3.40.30.10">
    <property type="entry name" value="Glutaredoxin"/>
    <property type="match status" value="1"/>
</dbReference>
<dbReference type="PANTHER" id="PTHR12782:SF5">
    <property type="entry name" value="PROSTAGLANDIN E SYNTHASE 2"/>
    <property type="match status" value="1"/>
</dbReference>
<dbReference type="Pfam" id="PF14497">
    <property type="entry name" value="GST_C_3"/>
    <property type="match status" value="1"/>
</dbReference>
<evidence type="ECO:0000259" key="4">
    <source>
        <dbReference type="Pfam" id="PF00462"/>
    </source>
</evidence>
<dbReference type="PROSITE" id="PS51354">
    <property type="entry name" value="GLUTAREDOXIN_2"/>
    <property type="match status" value="1"/>
</dbReference>
<name>A0A8D8RTD3_9HEMI</name>
<dbReference type="SFLD" id="SFLDG01203">
    <property type="entry name" value="Prostaglandin_E_synthase_like1"/>
    <property type="match status" value="1"/>
</dbReference>
<dbReference type="AlphaFoldDB" id="A0A8D8RTD3"/>
<protein>
    <submittedName>
        <fullName evidence="6">Prostaglandin E synthase 2</fullName>
    </submittedName>
</protein>
<dbReference type="Gene3D" id="6.20.200.30">
    <property type="match status" value="1"/>
</dbReference>
<dbReference type="PROSITE" id="PS00195">
    <property type="entry name" value="GLUTAREDOXIN_1"/>
    <property type="match status" value="1"/>
</dbReference>
<dbReference type="InterPro" id="IPR002109">
    <property type="entry name" value="Glutaredoxin"/>
</dbReference>
<dbReference type="InterPro" id="IPR034335">
    <property type="entry name" value="PGES2_C"/>
</dbReference>
<dbReference type="GO" id="GO:0050220">
    <property type="term" value="F:prostaglandin-E synthase activity"/>
    <property type="evidence" value="ECO:0007669"/>
    <property type="project" value="InterPro"/>
</dbReference>
<dbReference type="SFLD" id="SFLDS00019">
    <property type="entry name" value="Glutathione_Transferase_(cytos"/>
    <property type="match status" value="1"/>
</dbReference>
<comment type="function">
    <text evidence="1">Has a glutathione-disulfide oxidoreductase activity in the presence of NADPH and glutathione reductase. Reduces low molecular weight disulfides and proteins.</text>
</comment>
<dbReference type="InterPro" id="IPR036249">
    <property type="entry name" value="Thioredoxin-like_sf"/>
</dbReference>
<comment type="similarity">
    <text evidence="2">Belongs to the GST superfamily.</text>
</comment>
<dbReference type="UniPathway" id="UPA00662"/>
<dbReference type="GO" id="GO:0001516">
    <property type="term" value="P:prostaglandin biosynthetic process"/>
    <property type="evidence" value="ECO:0007669"/>
    <property type="project" value="UniProtKB-UniPathway"/>
</dbReference>
<sequence>MAHLNKYISLLRNVVKCNGRFLSTRPPPIVKASFLNNPVFVGLSLGVGGTLGYAYYSAINTEPVYNEMGNTQPILKSFPEGITVSRKVRIPEDTTGLKITLFQYPTCPFCCKVRAFLDYYGVSYDIVEVNAVLRQQIRWSSYKKVPILLVQTPNGYQQMNDSSMIVSCLASYLSETNVGVEEVASYFPETEYRDDDGVIKKEIMNRYFLMLNDRMNGRSVKDIMDERKWRKWADQTLVHTLSPNVYRTKEEAFQAFEWFSEVGEWDKHFSSWERWLMVNVGAYAMYFISKRLKKRHNLKDEVRQSLYDECNLWVKTIEARNNGPYFGGQRPNLADLAVYGVLSSIEGCEAFKDLLGKSRIRSWYEKMKTNVTNHLGNEYVKHYANQKAVVG</sequence>
<feature type="domain" description="Glutathione S-transferase C-terminal" evidence="5">
    <location>
        <begin position="290"/>
        <end position="369"/>
    </location>
</feature>
<dbReference type="GO" id="GO:0005739">
    <property type="term" value="C:mitochondrion"/>
    <property type="evidence" value="ECO:0007669"/>
    <property type="project" value="TreeGrafter"/>
</dbReference>
<dbReference type="InterPro" id="IPR011767">
    <property type="entry name" value="GLR_AS"/>
</dbReference>
<dbReference type="PANTHER" id="PTHR12782">
    <property type="entry name" value="MICROSOMAL PROSTAGLANDIN E SYNTHASE-2"/>
    <property type="match status" value="1"/>
</dbReference>
<dbReference type="CDD" id="cd03197">
    <property type="entry name" value="GST_C_mPGES2"/>
    <property type="match status" value="1"/>
</dbReference>
<dbReference type="Gene3D" id="1.20.1050.10">
    <property type="match status" value="1"/>
</dbReference>
<evidence type="ECO:0000256" key="1">
    <source>
        <dbReference type="ARBA" id="ARBA00002549"/>
    </source>
</evidence>
<dbReference type="SUPFAM" id="SSF47616">
    <property type="entry name" value="GST C-terminal domain-like"/>
    <property type="match status" value="1"/>
</dbReference>
<evidence type="ECO:0000313" key="6">
    <source>
        <dbReference type="EMBL" id="CAG6654596.1"/>
    </source>
</evidence>
<feature type="domain" description="Glutaredoxin" evidence="4">
    <location>
        <begin position="99"/>
        <end position="149"/>
    </location>
</feature>
<dbReference type="InterPro" id="IPR034334">
    <property type="entry name" value="PGES2"/>
</dbReference>
<dbReference type="Pfam" id="PF00462">
    <property type="entry name" value="Glutaredoxin"/>
    <property type="match status" value="1"/>
</dbReference>
<dbReference type="InterPro" id="IPR040079">
    <property type="entry name" value="Glutathione_S-Trfase"/>
</dbReference>
<dbReference type="SFLD" id="SFLDG01182">
    <property type="entry name" value="Prostaglandin_E_synthase_like"/>
    <property type="match status" value="1"/>
</dbReference>
<dbReference type="EMBL" id="HBUF01178323">
    <property type="protein sequence ID" value="CAG6654596.1"/>
    <property type="molecule type" value="Transcribed_RNA"/>
</dbReference>
<dbReference type="InterPro" id="IPR036282">
    <property type="entry name" value="Glutathione-S-Trfase_C_sf"/>
</dbReference>
<evidence type="ECO:0000256" key="2">
    <source>
        <dbReference type="ARBA" id="ARBA00007409"/>
    </source>
</evidence>
<dbReference type="InterPro" id="IPR004046">
    <property type="entry name" value="GST_C"/>
</dbReference>
<keyword evidence="3" id="KW-0443">Lipid metabolism</keyword>
<accession>A0A8D8RTD3</accession>
<evidence type="ECO:0000256" key="3">
    <source>
        <dbReference type="ARBA" id="ARBA00023098"/>
    </source>
</evidence>
<proteinExistence type="inferred from homology"/>
<organism evidence="6">
    <name type="scientific">Cacopsylla melanoneura</name>
    <dbReference type="NCBI Taxonomy" id="428564"/>
    <lineage>
        <taxon>Eukaryota</taxon>
        <taxon>Metazoa</taxon>
        <taxon>Ecdysozoa</taxon>
        <taxon>Arthropoda</taxon>
        <taxon>Hexapoda</taxon>
        <taxon>Insecta</taxon>
        <taxon>Pterygota</taxon>
        <taxon>Neoptera</taxon>
        <taxon>Paraneoptera</taxon>
        <taxon>Hemiptera</taxon>
        <taxon>Sternorrhyncha</taxon>
        <taxon>Psylloidea</taxon>
        <taxon>Psyllidae</taxon>
        <taxon>Psyllinae</taxon>
        <taxon>Cacopsylla</taxon>
    </lineage>
</organism>
<evidence type="ECO:0000259" key="5">
    <source>
        <dbReference type="Pfam" id="PF14497"/>
    </source>
</evidence>
<dbReference type="EMBL" id="HBUF01645661">
    <property type="protein sequence ID" value="CAG6785870.1"/>
    <property type="molecule type" value="Transcribed_RNA"/>
</dbReference>
<reference evidence="6" key="1">
    <citation type="submission" date="2021-05" db="EMBL/GenBank/DDBJ databases">
        <authorList>
            <person name="Alioto T."/>
            <person name="Alioto T."/>
            <person name="Gomez Garrido J."/>
        </authorList>
    </citation>
    <scope>NUCLEOTIDE SEQUENCE</scope>
</reference>